<dbReference type="PROSITE" id="PS51257">
    <property type="entry name" value="PROKAR_LIPOPROTEIN"/>
    <property type="match status" value="1"/>
</dbReference>
<dbReference type="Proteomes" id="UP000509570">
    <property type="component" value="Segment"/>
</dbReference>
<dbReference type="KEGG" id="vg:77953623"/>
<reference evidence="1 2" key="1">
    <citation type="submission" date="2020-01" db="EMBL/GenBank/DDBJ databases">
        <authorList>
            <person name="Zhang W."/>
            <person name="Zhang R."/>
            <person name="Hu Y."/>
            <person name="Liu Y."/>
            <person name="Lin W."/>
            <person name="Wang L."/>
            <person name="Li J."/>
            <person name="An X."/>
            <person name="Song L."/>
            <person name="Fan H."/>
            <person name="Shi T."/>
            <person name="Liu H."/>
            <person name="Tong Y."/>
        </authorList>
    </citation>
    <scope>NUCLEOTIDE SEQUENCE [LARGE SCALE GENOMIC DNA]</scope>
</reference>
<dbReference type="RefSeq" id="YP_010677249.1">
    <property type="nucleotide sequence ID" value="NC_071019.1"/>
</dbReference>
<evidence type="ECO:0000313" key="2">
    <source>
        <dbReference type="Proteomes" id="UP000509570"/>
    </source>
</evidence>
<organism evidence="1 2">
    <name type="scientific">Stenotrophomonas phage vB_SmaS_BUCT548</name>
    <dbReference type="NCBI Taxonomy" id="2712941"/>
    <lineage>
        <taxon>Viruses</taxon>
        <taxon>Duplodnaviria</taxon>
        <taxon>Heunggongvirae</taxon>
        <taxon>Uroviricota</taxon>
        <taxon>Caudoviricetes</taxon>
        <taxon>Beaumontvirinae</taxon>
        <taxon>Bixiavirus</taxon>
        <taxon>Bixiavirus BUCT548</taxon>
    </lineage>
</organism>
<sequence length="114" mass="12932">MKKSSRFALLFSAVVMFGSCVPAQPAYAQTAQQMQYCELFVSVAEKTVHQRYEGVPMQELLDYANGTDVYQDIVPMIREAYSLPKVNGRQARAGQAFEFGTRMYVKCVNMMVRL</sequence>
<accession>A0A7D2LNQ4</accession>
<name>A0A7D2LNQ4_9CAUD</name>
<dbReference type="GeneID" id="77953623"/>
<evidence type="ECO:0000313" key="1">
    <source>
        <dbReference type="EMBL" id="QIQ60784.1"/>
    </source>
</evidence>
<keyword evidence="2" id="KW-1185">Reference proteome</keyword>
<evidence type="ECO:0008006" key="3">
    <source>
        <dbReference type="Google" id="ProtNLM"/>
    </source>
</evidence>
<dbReference type="EMBL" id="MN937349">
    <property type="protein sequence ID" value="QIQ60784.1"/>
    <property type="molecule type" value="Genomic_DNA"/>
</dbReference>
<protein>
    <recommendedName>
        <fullName evidence="3">Lipoprotein</fullName>
    </recommendedName>
</protein>
<proteinExistence type="predicted"/>